<dbReference type="Proteomes" id="UP000436088">
    <property type="component" value="Unassembled WGS sequence"/>
</dbReference>
<dbReference type="GO" id="GO:0005524">
    <property type="term" value="F:ATP binding"/>
    <property type="evidence" value="ECO:0007669"/>
    <property type="project" value="UniProtKB-KW"/>
</dbReference>
<evidence type="ECO:0000259" key="6">
    <source>
        <dbReference type="SMART" id="SM00382"/>
    </source>
</evidence>
<keyword evidence="8" id="KW-1185">Reference proteome</keyword>
<dbReference type="SUPFAM" id="SSF52058">
    <property type="entry name" value="L domain-like"/>
    <property type="match status" value="3"/>
</dbReference>
<proteinExistence type="inferred from homology"/>
<feature type="domain" description="AAA+ ATPase" evidence="6">
    <location>
        <begin position="173"/>
        <end position="316"/>
    </location>
</feature>
<comment type="similarity">
    <text evidence="1">Belongs to the disease resistance NB-LRR family.</text>
</comment>
<dbReference type="Gene3D" id="3.80.10.10">
    <property type="entry name" value="Ribonuclease Inhibitor"/>
    <property type="match status" value="6"/>
</dbReference>
<gene>
    <name evidence="7" type="ORF">F3Y22_tig00110710pilonHSYRG00007</name>
</gene>
<dbReference type="InterPro" id="IPR042197">
    <property type="entry name" value="Apaf_helical"/>
</dbReference>
<accession>A0A6A2ZU73</accession>
<evidence type="ECO:0000256" key="5">
    <source>
        <dbReference type="SAM" id="Coils"/>
    </source>
</evidence>
<dbReference type="EMBL" id="VEPZ02001081">
    <property type="protein sequence ID" value="KAE8695440.1"/>
    <property type="molecule type" value="Genomic_DNA"/>
</dbReference>
<keyword evidence="5" id="KW-0175">Coiled coil</keyword>
<dbReference type="GO" id="GO:0006952">
    <property type="term" value="P:defense response"/>
    <property type="evidence" value="ECO:0007669"/>
    <property type="project" value="UniProtKB-KW"/>
</dbReference>
<dbReference type="InterPro" id="IPR027417">
    <property type="entry name" value="P-loop_NTPase"/>
</dbReference>
<evidence type="ECO:0000256" key="2">
    <source>
        <dbReference type="ARBA" id="ARBA00022741"/>
    </source>
</evidence>
<evidence type="ECO:0000256" key="4">
    <source>
        <dbReference type="ARBA" id="ARBA00022840"/>
    </source>
</evidence>
<dbReference type="GO" id="GO:0043531">
    <property type="term" value="F:ADP binding"/>
    <property type="evidence" value="ECO:0007669"/>
    <property type="project" value="InterPro"/>
</dbReference>
<dbReference type="InterPro" id="IPR050905">
    <property type="entry name" value="Plant_NBS-LRR"/>
</dbReference>
<protein>
    <submittedName>
        <fullName evidence="7">Detected protein of confused Function</fullName>
    </submittedName>
</protein>
<keyword evidence="2" id="KW-0547">Nucleotide-binding</keyword>
<comment type="caution">
    <text evidence="7">The sequence shown here is derived from an EMBL/GenBank/DDBJ whole genome shotgun (WGS) entry which is preliminary data.</text>
</comment>
<dbReference type="InterPro" id="IPR057135">
    <property type="entry name" value="At4g27190-like_LRR"/>
</dbReference>
<sequence length="2163" mass="246872">MEAIATGAAANISSETAKGIFHEAKRHIRYVVFYQRYVKNFEDKLQKLMDKRSSVQQDIFVAERNVQKIKADVQGWCDRVDKVIAEEEDKVDDLQVKANKCFFGFCPNIKSRHKLSRKAEEDAAAFDELVKECQFSSVGYRDLPQPIVGTDFESFKSREKVVDEIMESLKDSTVSMIGVYGMPGVGKTSLVREVHKQLQEAKSFDSVVRVTVSRTPDIQKIQDEIAEYLGLKIEEKSTVVRASTLRERLNQGKNQDKRVLIILDDIWKKLDLEEVGIPFGSQHKGCKILLTSRNENVLSNGMGATKTFKLGDLDEEEAWEFFKKMVGDSFESDKELQSTAIEVAKRCAGLPLAIATVARALQKRSLFVWNEALRQLQRPYSENPSEISAEVYSAIELSINQLWGEDLKQVFLLCSLLRRNTRVEDLLRYAIGLGLIKGVGTLKEGLDALLTMMSTLKASCLLLDSNTNDECFDVHDLTYIVAKSMASKDSHVFSLKNDDVTMDWPNEESMKKCNKICLEYPTLNSLPDQLNCPQLSLFLLFSKDLFLTSDDFFKKATNLKVLALARMQFSSLPSSIRLLTSLNTLCLDHCKLGDNISIIGELKSLEILSLLESDIRFLPKEIGQLVKLKLLDVSRCAKLKTISDEVQIPDAKATPHDFFQVLQKLERCKIFIGKEWEWERFRSYQYSRTLKLRLNTGMDDLDLGIKKLLKKTEDLHLDELKGVKIALRELIDEESISQLKNLHIQNGLDTEYIINDEYGFPQLQSLTLHDLPKLISFCPQHEPGATSLLPQHELPLFNKKISFPYLENLWLKSINVTRVWHNQLSMHLTDFEIIGCYCLREIIFMEEIEEETQAAITLSLFPQLKSLKLEDLQHLIGFCSDYQIQVIEFPAMKSLTVDNCPELEGFIYRSSMEGNRRICSHVLFGNKVAFSSLEEMSISFLTKLKMIWENPLPPNSFPKLREIDISHLSNLKYIWKNASVARYLPQLSGLIIAHCGVEEIISKVEEGLDSETTVTFEFDQLSYLWLWGLRECKCFYPGRHTTEWPMLKELKAYECGEMKIFGTQLITHNQQLDSQPPLFLVEKVIPKLQHLEIGDDYIAMISGGQFPNNLFHQIKAFRVEGNRNKSDNDFQISFLERFYNLEELCILDCEIKELFYTEGDAGNKGTYDGTLSTIRKIELTLLDNLKHYLWKQDVQVDRILPNLETLEVHHCRNLMSLGSSSASFQNLTTLKVWECERMKYLDTCLAVQGLSQLKQLIIRECISMKEIVGSEEDEATCNIIFSRLKSLELVNLPRLQSFCSGNHTFGLPCLEEVIVSGCPELEIFCKGVLNAPLLQSVEYGKGKEHWSGDLDSTVQQLHSKKVGYQGISHLILSEFSKSIWKEKSVDFKNLKFLEVECNCNSLKYIFSVSMALELVQLRDIRVKKCPMMEYIIKKEAEETAMDTVCLPNLVKIRLESCSDLKSFCMGSITLHCPSLITIEVDDCPKMYAMACTREVGGGEKTPFFNDKVLCANLDWLELSSTNIQKLWPDVPHSAISSSVHKLRILIVKGCHNLEYIFPSFSRKNFVQLVQLRLVDCDNLEEVIFTDEATAEEEGITEAYWFTKLNLLELSRLPKLGTFCHGENSETGSPTLFNQKVVFPNLIHLTIQGIGKCRKIWHDKPNMNSFNELTFLLVKDCERVSNILPFSVVKRLEKLETLVIEECKSVEEIIGPDDDHLRNSNDSHAETSAQSVELKSITKFVFPKITKLYLGVLPKLKGFYSKVHTTEWPSLEKLVVSDCSKVENLARGYINFGETQGESQPLISVQQPLFWVTEEAFPNLEELHVIRNRNMKEIWHGALPNLYFPQLTRMCVIYCQMLKEIIASTTDELMNGIVFSQLKSLELDRLPILSRFCTGNYTLVFPSLEEVIMRHCPKMELFTKGKLSTPKLHGLQSTKGEYVGLWEGDLNAVIQQLFVEKVFPGLEDLELSSISIQRAWKHKLLATHSYAQNLTCLTIRGCHNLNCLFSSSMVKSFVHLKKLTVENCENVENLIFLEGLAKEEMMNQKFRVLEFLLLKNLPKLTRFCHGNYFEFPLLTSLSIESCPTLRTFVSGAKGINSEIPSLTLFDQKVILPYLSLLFTLKSSSSRILTNERPSLKKPAGCRLLRKRLSFGFGFPGTLNQKASS</sequence>
<dbReference type="Gene3D" id="3.40.50.300">
    <property type="entry name" value="P-loop containing nucleotide triphosphate hydrolases"/>
    <property type="match status" value="1"/>
</dbReference>
<dbReference type="InterPro" id="IPR002182">
    <property type="entry name" value="NB-ARC"/>
</dbReference>
<reference evidence="7" key="1">
    <citation type="submission" date="2019-09" db="EMBL/GenBank/DDBJ databases">
        <title>Draft genome information of white flower Hibiscus syriacus.</title>
        <authorList>
            <person name="Kim Y.-M."/>
        </authorList>
    </citation>
    <scope>NUCLEOTIDE SEQUENCE [LARGE SCALE GENOMIC DNA]</scope>
    <source>
        <strain evidence="7">YM2019G1</strain>
    </source>
</reference>
<feature type="coiled-coil region" evidence="5">
    <location>
        <begin position="38"/>
        <end position="97"/>
    </location>
</feature>
<dbReference type="InterPro" id="IPR003593">
    <property type="entry name" value="AAA+_ATPase"/>
</dbReference>
<organism evidence="7 8">
    <name type="scientific">Hibiscus syriacus</name>
    <name type="common">Rose of Sharon</name>
    <dbReference type="NCBI Taxonomy" id="106335"/>
    <lineage>
        <taxon>Eukaryota</taxon>
        <taxon>Viridiplantae</taxon>
        <taxon>Streptophyta</taxon>
        <taxon>Embryophyta</taxon>
        <taxon>Tracheophyta</taxon>
        <taxon>Spermatophyta</taxon>
        <taxon>Magnoliopsida</taxon>
        <taxon>eudicotyledons</taxon>
        <taxon>Gunneridae</taxon>
        <taxon>Pentapetalae</taxon>
        <taxon>rosids</taxon>
        <taxon>malvids</taxon>
        <taxon>Malvales</taxon>
        <taxon>Malvaceae</taxon>
        <taxon>Malvoideae</taxon>
        <taxon>Hibiscus</taxon>
    </lineage>
</organism>
<dbReference type="FunFam" id="3.40.50.300:FF:001091">
    <property type="entry name" value="Probable disease resistance protein At1g61300"/>
    <property type="match status" value="1"/>
</dbReference>
<dbReference type="SUPFAM" id="SSF52047">
    <property type="entry name" value="RNI-like"/>
    <property type="match status" value="2"/>
</dbReference>
<dbReference type="PANTHER" id="PTHR33463">
    <property type="entry name" value="NB-ARC DOMAIN-CONTAINING PROTEIN-RELATED"/>
    <property type="match status" value="1"/>
</dbReference>
<evidence type="ECO:0000256" key="3">
    <source>
        <dbReference type="ARBA" id="ARBA00022821"/>
    </source>
</evidence>
<keyword evidence="4" id="KW-0067">ATP-binding</keyword>
<dbReference type="SMART" id="SM00382">
    <property type="entry name" value="AAA"/>
    <property type="match status" value="1"/>
</dbReference>
<dbReference type="Pfam" id="PF23247">
    <property type="entry name" value="LRR_RPS2"/>
    <property type="match status" value="8"/>
</dbReference>
<evidence type="ECO:0000256" key="1">
    <source>
        <dbReference type="ARBA" id="ARBA00008894"/>
    </source>
</evidence>
<dbReference type="PRINTS" id="PR00364">
    <property type="entry name" value="DISEASERSIST"/>
</dbReference>
<dbReference type="PANTHER" id="PTHR33463:SF172">
    <property type="entry name" value="DOMAIN-CONTAINING DISEASE RESISTANCE PROTEIN, PUTATIVE-RELATED"/>
    <property type="match status" value="1"/>
</dbReference>
<evidence type="ECO:0000313" key="7">
    <source>
        <dbReference type="EMBL" id="KAE8695440.1"/>
    </source>
</evidence>
<dbReference type="Gene3D" id="1.10.8.430">
    <property type="entry name" value="Helical domain of apoptotic protease-activating factors"/>
    <property type="match status" value="1"/>
</dbReference>
<evidence type="ECO:0000313" key="8">
    <source>
        <dbReference type="Proteomes" id="UP000436088"/>
    </source>
</evidence>
<name>A0A6A2ZU73_HIBSY</name>
<keyword evidence="3" id="KW-0611">Plant defense</keyword>
<dbReference type="SUPFAM" id="SSF52540">
    <property type="entry name" value="P-loop containing nucleoside triphosphate hydrolases"/>
    <property type="match status" value="1"/>
</dbReference>
<dbReference type="Pfam" id="PF00931">
    <property type="entry name" value="NB-ARC"/>
    <property type="match status" value="1"/>
</dbReference>
<dbReference type="InterPro" id="IPR032675">
    <property type="entry name" value="LRR_dom_sf"/>
</dbReference>
<dbReference type="CDD" id="cd00009">
    <property type="entry name" value="AAA"/>
    <property type="match status" value="1"/>
</dbReference>